<gene>
    <name evidence="9" type="ORF">E1263_00195</name>
</gene>
<dbReference type="OrthoDB" id="5297508at2"/>
<name>A0A4R4ZW02_9ACTN</name>
<dbReference type="GO" id="GO:0006865">
    <property type="term" value="P:amino acid transport"/>
    <property type="evidence" value="ECO:0007669"/>
    <property type="project" value="UniProtKB-KW"/>
</dbReference>
<comment type="caution">
    <text evidence="9">The sequence shown here is derived from an EMBL/GenBank/DDBJ whole genome shotgun (WGS) entry which is preliminary data.</text>
</comment>
<evidence type="ECO:0000313" key="10">
    <source>
        <dbReference type="Proteomes" id="UP000295124"/>
    </source>
</evidence>
<keyword evidence="4" id="KW-0029">Amino-acid transport</keyword>
<dbReference type="EMBL" id="SMKX01000001">
    <property type="protein sequence ID" value="TDD63408.1"/>
    <property type="molecule type" value="Genomic_DNA"/>
</dbReference>
<dbReference type="Pfam" id="PF00324">
    <property type="entry name" value="AA_permease"/>
    <property type="match status" value="1"/>
</dbReference>
<evidence type="ECO:0000256" key="7">
    <source>
        <dbReference type="SAM" id="Phobius"/>
    </source>
</evidence>
<evidence type="ECO:0000256" key="6">
    <source>
        <dbReference type="ARBA" id="ARBA00023136"/>
    </source>
</evidence>
<sequence length="113" mass="11247">MVDAGNDLSAGLNSRHVTMVSIAGVIGAGLFVGSGTAISKAGPGVLIAYAFAGTLVVLVAVASCLNSALYTASRMIYSFGKRGAPNVRTIGGRVSDSSDVCRGWGVLPVDSGA</sequence>
<dbReference type="PANTHER" id="PTHR43495">
    <property type="entry name" value="GABA PERMEASE"/>
    <property type="match status" value="1"/>
</dbReference>
<keyword evidence="2" id="KW-0813">Transport</keyword>
<keyword evidence="6 7" id="KW-0472">Membrane</keyword>
<dbReference type="GO" id="GO:0055085">
    <property type="term" value="P:transmembrane transport"/>
    <property type="evidence" value="ECO:0007669"/>
    <property type="project" value="InterPro"/>
</dbReference>
<dbReference type="InterPro" id="IPR004841">
    <property type="entry name" value="AA-permease/SLC12A_dom"/>
</dbReference>
<dbReference type="GO" id="GO:0016020">
    <property type="term" value="C:membrane"/>
    <property type="evidence" value="ECO:0007669"/>
    <property type="project" value="UniProtKB-SubCell"/>
</dbReference>
<evidence type="ECO:0000256" key="1">
    <source>
        <dbReference type="ARBA" id="ARBA00004141"/>
    </source>
</evidence>
<keyword evidence="5 7" id="KW-1133">Transmembrane helix</keyword>
<reference evidence="9 10" key="1">
    <citation type="submission" date="2019-03" db="EMBL/GenBank/DDBJ databases">
        <title>Draft genome sequences of novel Actinobacteria.</title>
        <authorList>
            <person name="Sahin N."/>
            <person name="Ay H."/>
            <person name="Saygin H."/>
        </authorList>
    </citation>
    <scope>NUCLEOTIDE SEQUENCE [LARGE SCALE GENOMIC DNA]</scope>
    <source>
        <strain evidence="9 10">JCM 13523</strain>
    </source>
</reference>
<evidence type="ECO:0000259" key="8">
    <source>
        <dbReference type="Pfam" id="PF00324"/>
    </source>
</evidence>
<feature type="domain" description="Amino acid permease/ SLC12A" evidence="8">
    <location>
        <begin position="16"/>
        <end position="60"/>
    </location>
</feature>
<protein>
    <recommendedName>
        <fullName evidence="8">Amino acid permease/ SLC12A domain-containing protein</fullName>
    </recommendedName>
</protein>
<keyword evidence="10" id="KW-1185">Reference proteome</keyword>
<organism evidence="9 10">
    <name type="scientific">Kribbella antibiotica</name>
    <dbReference type="NCBI Taxonomy" id="190195"/>
    <lineage>
        <taxon>Bacteria</taxon>
        <taxon>Bacillati</taxon>
        <taxon>Actinomycetota</taxon>
        <taxon>Actinomycetes</taxon>
        <taxon>Propionibacteriales</taxon>
        <taxon>Kribbellaceae</taxon>
        <taxon>Kribbella</taxon>
    </lineage>
</organism>
<comment type="subcellular location">
    <subcellularLocation>
        <location evidence="1">Membrane</location>
        <topology evidence="1">Multi-pass membrane protein</topology>
    </subcellularLocation>
</comment>
<dbReference type="Proteomes" id="UP000295124">
    <property type="component" value="Unassembled WGS sequence"/>
</dbReference>
<accession>A0A4R4ZW02</accession>
<dbReference type="Gene3D" id="1.20.1740.10">
    <property type="entry name" value="Amino acid/polyamine transporter I"/>
    <property type="match status" value="1"/>
</dbReference>
<proteinExistence type="predicted"/>
<evidence type="ECO:0000256" key="2">
    <source>
        <dbReference type="ARBA" id="ARBA00022448"/>
    </source>
</evidence>
<evidence type="ECO:0000256" key="4">
    <source>
        <dbReference type="ARBA" id="ARBA00022970"/>
    </source>
</evidence>
<evidence type="ECO:0000313" key="9">
    <source>
        <dbReference type="EMBL" id="TDD63408.1"/>
    </source>
</evidence>
<evidence type="ECO:0000256" key="3">
    <source>
        <dbReference type="ARBA" id="ARBA00022692"/>
    </source>
</evidence>
<dbReference type="AlphaFoldDB" id="A0A4R4ZW02"/>
<feature type="transmembrane region" description="Helical" evidence="7">
    <location>
        <begin position="17"/>
        <end position="38"/>
    </location>
</feature>
<evidence type="ECO:0000256" key="5">
    <source>
        <dbReference type="ARBA" id="ARBA00022989"/>
    </source>
</evidence>
<dbReference type="PANTHER" id="PTHR43495:SF5">
    <property type="entry name" value="GAMMA-AMINOBUTYRIC ACID PERMEASE"/>
    <property type="match status" value="1"/>
</dbReference>
<feature type="transmembrane region" description="Helical" evidence="7">
    <location>
        <begin position="44"/>
        <end position="72"/>
    </location>
</feature>
<dbReference type="RefSeq" id="WP_132163979.1">
    <property type="nucleotide sequence ID" value="NZ_SMKX01000001.1"/>
</dbReference>
<keyword evidence="3 7" id="KW-0812">Transmembrane</keyword>